<dbReference type="CTD" id="20202305"/>
<feature type="compositionally biased region" description="Basic and acidic residues" evidence="5">
    <location>
        <begin position="95"/>
        <end position="109"/>
    </location>
</feature>
<dbReference type="InterPro" id="IPR006205">
    <property type="entry name" value="Mev_gal_kin"/>
</dbReference>
<gene>
    <name evidence="8" type="primary">20202305</name>
    <name evidence="7" type="ORF">HELRODRAFT_168318</name>
</gene>
<keyword evidence="1" id="KW-0963">Cytoplasm</keyword>
<protein>
    <recommendedName>
        <fullName evidence="6">GHMP kinase C-terminal domain-containing protein</fullName>
    </recommendedName>
</protein>
<dbReference type="InterPro" id="IPR013750">
    <property type="entry name" value="GHMP_kinase_C_dom"/>
</dbReference>
<dbReference type="Proteomes" id="UP000015101">
    <property type="component" value="Unassembled WGS sequence"/>
</dbReference>
<dbReference type="EMBL" id="KB095959">
    <property type="protein sequence ID" value="ESO09346.1"/>
    <property type="molecule type" value="Genomic_DNA"/>
</dbReference>
<keyword evidence="3" id="KW-0418">Kinase</keyword>
<dbReference type="OrthoDB" id="1652964at2759"/>
<dbReference type="Pfam" id="PF08544">
    <property type="entry name" value="GHMP_kinases_C"/>
    <property type="match status" value="1"/>
</dbReference>
<dbReference type="RefSeq" id="XP_009012439.1">
    <property type="nucleotide sequence ID" value="XM_009014191.1"/>
</dbReference>
<dbReference type="eggNOG" id="KOG1511">
    <property type="taxonomic scope" value="Eukaryota"/>
</dbReference>
<dbReference type="STRING" id="6412.T1F0F5"/>
<dbReference type="PANTHER" id="PTHR43290:SF2">
    <property type="entry name" value="MEVALONATE KINASE"/>
    <property type="match status" value="1"/>
</dbReference>
<dbReference type="GeneID" id="20202305"/>
<evidence type="ECO:0000313" key="8">
    <source>
        <dbReference type="EnsemblMetazoa" id="HelroP168318"/>
    </source>
</evidence>
<evidence type="ECO:0000259" key="6">
    <source>
        <dbReference type="Pfam" id="PF08544"/>
    </source>
</evidence>
<evidence type="ECO:0000313" key="9">
    <source>
        <dbReference type="Proteomes" id="UP000015101"/>
    </source>
</evidence>
<accession>T1F0F5</accession>
<dbReference type="Gene3D" id="3.30.70.890">
    <property type="entry name" value="GHMP kinase, C-terminal domain"/>
    <property type="match status" value="1"/>
</dbReference>
<dbReference type="PANTHER" id="PTHR43290">
    <property type="entry name" value="MEVALONATE KINASE"/>
    <property type="match status" value="1"/>
</dbReference>
<evidence type="ECO:0000313" key="7">
    <source>
        <dbReference type="EMBL" id="ESO09346.1"/>
    </source>
</evidence>
<dbReference type="InParanoid" id="T1F0F5"/>
<evidence type="ECO:0000256" key="4">
    <source>
        <dbReference type="ARBA" id="ARBA00022842"/>
    </source>
</evidence>
<dbReference type="SUPFAM" id="SSF55060">
    <property type="entry name" value="GHMP Kinase, C-terminal domain"/>
    <property type="match status" value="1"/>
</dbReference>
<dbReference type="AlphaFoldDB" id="T1F0F5"/>
<dbReference type="GO" id="GO:0004496">
    <property type="term" value="F:mevalonate kinase activity"/>
    <property type="evidence" value="ECO:0007669"/>
    <property type="project" value="InterPro"/>
</dbReference>
<keyword evidence="4" id="KW-0460">Magnesium</keyword>
<reference evidence="7 9" key="2">
    <citation type="journal article" date="2013" name="Nature">
        <title>Insights into bilaterian evolution from three spiralian genomes.</title>
        <authorList>
            <person name="Simakov O."/>
            <person name="Marletaz F."/>
            <person name="Cho S.J."/>
            <person name="Edsinger-Gonzales E."/>
            <person name="Havlak P."/>
            <person name="Hellsten U."/>
            <person name="Kuo D.H."/>
            <person name="Larsson T."/>
            <person name="Lv J."/>
            <person name="Arendt D."/>
            <person name="Savage R."/>
            <person name="Osoegawa K."/>
            <person name="de Jong P."/>
            <person name="Grimwood J."/>
            <person name="Chapman J.A."/>
            <person name="Shapiro H."/>
            <person name="Aerts A."/>
            <person name="Otillar R.P."/>
            <person name="Terry A.Y."/>
            <person name="Boore J.L."/>
            <person name="Grigoriev I.V."/>
            <person name="Lindberg D.R."/>
            <person name="Seaver E.C."/>
            <person name="Weisblat D.A."/>
            <person name="Putnam N.H."/>
            <person name="Rokhsar D.S."/>
        </authorList>
    </citation>
    <scope>NUCLEOTIDE SEQUENCE</scope>
</reference>
<feature type="domain" description="GHMP kinase C-terminal" evidence="6">
    <location>
        <begin position="121"/>
        <end position="185"/>
    </location>
</feature>
<name>T1F0F5_HELRO</name>
<reference evidence="9" key="1">
    <citation type="submission" date="2012-12" db="EMBL/GenBank/DDBJ databases">
        <authorList>
            <person name="Hellsten U."/>
            <person name="Grimwood J."/>
            <person name="Chapman J.A."/>
            <person name="Shapiro H."/>
            <person name="Aerts A."/>
            <person name="Otillar R.P."/>
            <person name="Terry A.Y."/>
            <person name="Boore J.L."/>
            <person name="Simakov O."/>
            <person name="Marletaz F."/>
            <person name="Cho S.-J."/>
            <person name="Edsinger-Gonzales E."/>
            <person name="Havlak P."/>
            <person name="Kuo D.-H."/>
            <person name="Larsson T."/>
            <person name="Lv J."/>
            <person name="Arendt D."/>
            <person name="Savage R."/>
            <person name="Osoegawa K."/>
            <person name="de Jong P."/>
            <person name="Lindberg D.R."/>
            <person name="Seaver E.C."/>
            <person name="Weisblat D.A."/>
            <person name="Putnam N.H."/>
            <person name="Grigoriev I.V."/>
            <person name="Rokhsar D.S."/>
        </authorList>
    </citation>
    <scope>NUCLEOTIDE SEQUENCE</scope>
</reference>
<evidence type="ECO:0000256" key="1">
    <source>
        <dbReference type="ARBA" id="ARBA00022490"/>
    </source>
</evidence>
<dbReference type="InterPro" id="IPR036554">
    <property type="entry name" value="GHMP_kinase_C_sf"/>
</dbReference>
<evidence type="ECO:0000256" key="5">
    <source>
        <dbReference type="SAM" id="MobiDB-lite"/>
    </source>
</evidence>
<sequence>MQQNAQLENIASQYKRIKKYKTFGATCQKEKILNPIMEAIEGICRKCGDHLEEFCELQKLKTNRERLKKHLQQAGQQTTKHRQDDVTGVAVNDDISPKEDVANTDRGDSNDECCRRLNELYSLFNDLMDMNQHLLASLGVSHKSLDEVVAVCKKYDVHAKLTGAGGGGCAYALLAPDCKAETVEKMAEELNCFGYKCFESSIGGQGVDISIGPL</sequence>
<dbReference type="KEGG" id="hro:HELRODRAFT_168318"/>
<proteinExistence type="predicted"/>
<evidence type="ECO:0000256" key="2">
    <source>
        <dbReference type="ARBA" id="ARBA00022679"/>
    </source>
</evidence>
<dbReference type="HOGENOM" id="CLU_1290219_0_0_1"/>
<reference evidence="8" key="3">
    <citation type="submission" date="2015-06" db="UniProtKB">
        <authorList>
            <consortium name="EnsemblMetazoa"/>
        </authorList>
    </citation>
    <scope>IDENTIFICATION</scope>
</reference>
<dbReference type="GO" id="GO:0005737">
    <property type="term" value="C:cytoplasm"/>
    <property type="evidence" value="ECO:0007669"/>
    <property type="project" value="InterPro"/>
</dbReference>
<organism evidence="8 9">
    <name type="scientific">Helobdella robusta</name>
    <name type="common">Californian leech</name>
    <dbReference type="NCBI Taxonomy" id="6412"/>
    <lineage>
        <taxon>Eukaryota</taxon>
        <taxon>Metazoa</taxon>
        <taxon>Spiralia</taxon>
        <taxon>Lophotrochozoa</taxon>
        <taxon>Annelida</taxon>
        <taxon>Clitellata</taxon>
        <taxon>Hirudinea</taxon>
        <taxon>Rhynchobdellida</taxon>
        <taxon>Glossiphoniidae</taxon>
        <taxon>Helobdella</taxon>
    </lineage>
</organism>
<keyword evidence="9" id="KW-1185">Reference proteome</keyword>
<dbReference type="EMBL" id="AMQM01002948">
    <property type="status" value="NOT_ANNOTATED_CDS"/>
    <property type="molecule type" value="Genomic_DNA"/>
</dbReference>
<feature type="region of interest" description="Disordered" evidence="5">
    <location>
        <begin position="74"/>
        <end position="109"/>
    </location>
</feature>
<evidence type="ECO:0000256" key="3">
    <source>
        <dbReference type="ARBA" id="ARBA00022777"/>
    </source>
</evidence>
<dbReference type="EnsemblMetazoa" id="HelroT168318">
    <property type="protein sequence ID" value="HelroP168318"/>
    <property type="gene ID" value="HelroG168318"/>
</dbReference>
<dbReference type="GO" id="GO:0005524">
    <property type="term" value="F:ATP binding"/>
    <property type="evidence" value="ECO:0007669"/>
    <property type="project" value="InterPro"/>
</dbReference>
<dbReference type="GO" id="GO:0008299">
    <property type="term" value="P:isoprenoid biosynthetic process"/>
    <property type="evidence" value="ECO:0007669"/>
    <property type="project" value="InterPro"/>
</dbReference>
<keyword evidence="2" id="KW-0808">Transferase</keyword>